<evidence type="ECO:0000259" key="15">
    <source>
        <dbReference type="PROSITE" id="PS50109"/>
    </source>
</evidence>
<dbReference type="Proteomes" id="UP000192536">
    <property type="component" value="Unassembled WGS sequence"/>
</dbReference>
<feature type="transmembrane region" description="Helical" evidence="14">
    <location>
        <begin position="20"/>
        <end position="40"/>
    </location>
</feature>
<dbReference type="SUPFAM" id="SSF55874">
    <property type="entry name" value="ATPase domain of HSP90 chaperone/DNA topoisomerase II/histidine kinase"/>
    <property type="match status" value="1"/>
</dbReference>
<dbReference type="CDD" id="cd06225">
    <property type="entry name" value="HAMP"/>
    <property type="match status" value="1"/>
</dbReference>
<dbReference type="EMBL" id="MRWE01000006">
    <property type="protein sequence ID" value="ORJ26584.1"/>
    <property type="molecule type" value="Genomic_DNA"/>
</dbReference>
<evidence type="ECO:0000256" key="7">
    <source>
        <dbReference type="ARBA" id="ARBA00022692"/>
    </source>
</evidence>
<dbReference type="InterPro" id="IPR036097">
    <property type="entry name" value="HisK_dim/P_sf"/>
</dbReference>
<dbReference type="SMART" id="SM00387">
    <property type="entry name" value="HATPase_c"/>
    <property type="match status" value="1"/>
</dbReference>
<evidence type="ECO:0000256" key="13">
    <source>
        <dbReference type="ARBA" id="ARBA00023136"/>
    </source>
</evidence>
<keyword evidence="12 14" id="KW-0902">Two-component regulatory system</keyword>
<evidence type="ECO:0000256" key="6">
    <source>
        <dbReference type="ARBA" id="ARBA00022679"/>
    </source>
</evidence>
<keyword evidence="10 14" id="KW-0067">ATP-binding</keyword>
<dbReference type="Pfam" id="PF00512">
    <property type="entry name" value="HisKA"/>
    <property type="match status" value="1"/>
</dbReference>
<keyword evidence="13 14" id="KW-0472">Membrane</keyword>
<dbReference type="InterPro" id="IPR003660">
    <property type="entry name" value="HAMP_dom"/>
</dbReference>
<evidence type="ECO:0000256" key="1">
    <source>
        <dbReference type="ARBA" id="ARBA00000085"/>
    </source>
</evidence>
<evidence type="ECO:0000256" key="11">
    <source>
        <dbReference type="ARBA" id="ARBA00022989"/>
    </source>
</evidence>
<keyword evidence="4 14" id="KW-0997">Cell inner membrane</keyword>
<accession>A0A1X0WIK9</accession>
<evidence type="ECO:0000313" key="17">
    <source>
        <dbReference type="EMBL" id="ORJ26584.1"/>
    </source>
</evidence>
<dbReference type="STRING" id="1646377.BS640_05540"/>
<dbReference type="PANTHER" id="PTHR45436:SF3">
    <property type="entry name" value="SENSOR HISTIDINE KINASE HPRS"/>
    <property type="match status" value="1"/>
</dbReference>
<feature type="transmembrane region" description="Helical" evidence="14">
    <location>
        <begin position="179"/>
        <end position="198"/>
    </location>
</feature>
<dbReference type="RefSeq" id="WP_017490232.1">
    <property type="nucleotide sequence ID" value="NZ_CAUQAZ010000001.1"/>
</dbReference>
<evidence type="ECO:0000256" key="10">
    <source>
        <dbReference type="ARBA" id="ARBA00022840"/>
    </source>
</evidence>
<dbReference type="InterPro" id="IPR005467">
    <property type="entry name" value="His_kinase_dom"/>
</dbReference>
<name>A0A1X0WIK9_9GAMM</name>
<comment type="caution">
    <text evidence="17">The sequence shown here is derived from an EMBL/GenBank/DDBJ whole genome shotgun (WGS) entry which is preliminary data.</text>
</comment>
<proteinExistence type="predicted"/>
<organism evidence="17 18">
    <name type="scientific">Rouxiella badensis</name>
    <dbReference type="NCBI Taxonomy" id="1646377"/>
    <lineage>
        <taxon>Bacteria</taxon>
        <taxon>Pseudomonadati</taxon>
        <taxon>Pseudomonadota</taxon>
        <taxon>Gammaproteobacteria</taxon>
        <taxon>Enterobacterales</taxon>
        <taxon>Yersiniaceae</taxon>
        <taxon>Rouxiella</taxon>
    </lineage>
</organism>
<dbReference type="PROSITE" id="PS50885">
    <property type="entry name" value="HAMP"/>
    <property type="match status" value="1"/>
</dbReference>
<dbReference type="SMART" id="SM00388">
    <property type="entry name" value="HisKA"/>
    <property type="match status" value="1"/>
</dbReference>
<sequence length="489" mass="54910">MKPARSRLSAWQHISLTTRLSIIFALLSFIVIAAVGFTLYRTLEKQISLRDDGALLTRVEQIRTLLRDEDVINLIHEKPQLFANMLGNQESLLVLRFPGQPPLIEVNPGHSPVPDIPPVPANKDLTLAAVQHSASRDDTPFISVSAAAQTSDSPHDLEIISGRLMTERTRILEVYREQIFLLALGAGALTALLAYLIARRGLSPLRRLAGQTAEIGIRNLSVRIDSTQAPRELSTLIEAFNEMLDRLEISFTQLSQVSADMAHDLRTPIGNLLGQTEVALSQRRGVEYYEKLLGSNFEELLRLSKMTDNMLFLARAEHADHAIERAQLTLADEFERVGEYFEGPADERHVRLKLRSDGSVWADANLLRRALANLLANAIRYADPGSEILLLAEQMPKGTCISVTNLGPTIESQHLARLFDRFYRADVSRNTRSQSSGLGLSIVRSIMNLHQGRWDVTSENRETRFTLFFPLKMPEPFPKNTQRENDRPK</sequence>
<keyword evidence="11 14" id="KW-1133">Transmembrane helix</keyword>
<dbReference type="PRINTS" id="PR00344">
    <property type="entry name" value="BCTRLSENSOR"/>
</dbReference>
<feature type="domain" description="Histidine kinase" evidence="15">
    <location>
        <begin position="260"/>
        <end position="473"/>
    </location>
</feature>
<keyword evidence="9 14" id="KW-0418">Kinase</keyword>
<dbReference type="PROSITE" id="PS50109">
    <property type="entry name" value="HIS_KIN"/>
    <property type="match status" value="1"/>
</dbReference>
<dbReference type="InterPro" id="IPR036890">
    <property type="entry name" value="HATPase_C_sf"/>
</dbReference>
<keyword evidence="5" id="KW-0597">Phosphoprotein</keyword>
<dbReference type="GO" id="GO:0005524">
    <property type="term" value="F:ATP binding"/>
    <property type="evidence" value="ECO:0007669"/>
    <property type="project" value="UniProtKB-KW"/>
</dbReference>
<dbReference type="InterPro" id="IPR006290">
    <property type="entry name" value="CztS_silS_copS"/>
</dbReference>
<dbReference type="PANTHER" id="PTHR45436">
    <property type="entry name" value="SENSOR HISTIDINE KINASE YKOH"/>
    <property type="match status" value="1"/>
</dbReference>
<protein>
    <recommendedName>
        <fullName evidence="14">Sensor protein</fullName>
        <ecNumber evidence="14">2.7.13.3</ecNumber>
    </recommendedName>
</protein>
<feature type="domain" description="HAMP" evidence="16">
    <location>
        <begin position="199"/>
        <end position="252"/>
    </location>
</feature>
<evidence type="ECO:0000256" key="12">
    <source>
        <dbReference type="ARBA" id="ARBA00023012"/>
    </source>
</evidence>
<dbReference type="Gene3D" id="1.10.287.130">
    <property type="match status" value="1"/>
</dbReference>
<keyword evidence="7 14" id="KW-0812">Transmembrane</keyword>
<dbReference type="SUPFAM" id="SSF47384">
    <property type="entry name" value="Homodimeric domain of signal transducing histidine kinase"/>
    <property type="match status" value="1"/>
</dbReference>
<dbReference type="Gene3D" id="6.10.340.10">
    <property type="match status" value="1"/>
</dbReference>
<dbReference type="CDD" id="cd00082">
    <property type="entry name" value="HisKA"/>
    <property type="match status" value="1"/>
</dbReference>
<keyword evidence="3 14" id="KW-1003">Cell membrane</keyword>
<evidence type="ECO:0000313" key="18">
    <source>
        <dbReference type="Proteomes" id="UP000192536"/>
    </source>
</evidence>
<dbReference type="InterPro" id="IPR003594">
    <property type="entry name" value="HATPase_dom"/>
</dbReference>
<dbReference type="Gene3D" id="3.30.565.10">
    <property type="entry name" value="Histidine kinase-like ATPase, C-terminal domain"/>
    <property type="match status" value="1"/>
</dbReference>
<keyword evidence="18" id="KW-1185">Reference proteome</keyword>
<dbReference type="GO" id="GO:0005886">
    <property type="term" value="C:plasma membrane"/>
    <property type="evidence" value="ECO:0007669"/>
    <property type="project" value="UniProtKB-SubCell"/>
</dbReference>
<comment type="subcellular location">
    <subcellularLocation>
        <location evidence="2 14">Cell inner membrane</location>
    </subcellularLocation>
</comment>
<evidence type="ECO:0000256" key="9">
    <source>
        <dbReference type="ARBA" id="ARBA00022777"/>
    </source>
</evidence>
<dbReference type="Pfam" id="PF02518">
    <property type="entry name" value="HATPase_c"/>
    <property type="match status" value="1"/>
</dbReference>
<evidence type="ECO:0000256" key="14">
    <source>
        <dbReference type="RuleBase" id="RU364088"/>
    </source>
</evidence>
<dbReference type="GO" id="GO:0000155">
    <property type="term" value="F:phosphorelay sensor kinase activity"/>
    <property type="evidence" value="ECO:0007669"/>
    <property type="project" value="InterPro"/>
</dbReference>
<keyword evidence="8 14" id="KW-0547">Nucleotide-binding</keyword>
<dbReference type="NCBIfam" id="TIGR01386">
    <property type="entry name" value="cztS_silS_copS"/>
    <property type="match status" value="1"/>
</dbReference>
<evidence type="ECO:0000256" key="2">
    <source>
        <dbReference type="ARBA" id="ARBA00004533"/>
    </source>
</evidence>
<reference evidence="17 18" key="1">
    <citation type="journal article" date="2017" name="Int. J. Syst. Evol. Microbiol.">
        <title>Rouxiella badensis sp. nov. and Rouxiella silvae sp. nov. isolated from peat bog soil in Germany and emendation of the genus description.</title>
        <authorList>
            <person name="Le Fleche-Mateos A."/>
            <person name="Kugler J.H."/>
            <person name="Hansen S.H."/>
            <person name="Syldatk C."/>
            <person name="Hausmann R."/>
            <person name="Lomprez F."/>
            <person name="Vandenbogaert M."/>
            <person name="Manuguerra J.C."/>
            <person name="Grimont P.A."/>
        </authorList>
    </citation>
    <scope>NUCLEOTIDE SEQUENCE [LARGE SCALE GENOMIC DNA]</scope>
    <source>
        <strain evidence="17 18">DSM 100043</strain>
    </source>
</reference>
<dbReference type="InterPro" id="IPR003661">
    <property type="entry name" value="HisK_dim/P_dom"/>
</dbReference>
<gene>
    <name evidence="17" type="ORF">BS640_05540</name>
</gene>
<evidence type="ECO:0000259" key="16">
    <source>
        <dbReference type="PROSITE" id="PS50885"/>
    </source>
</evidence>
<evidence type="ECO:0000256" key="8">
    <source>
        <dbReference type="ARBA" id="ARBA00022741"/>
    </source>
</evidence>
<dbReference type="GeneID" id="93564592"/>
<dbReference type="InterPro" id="IPR050428">
    <property type="entry name" value="TCS_sensor_his_kinase"/>
</dbReference>
<comment type="function">
    <text evidence="14">Member of a two-component regulatory system.</text>
</comment>
<evidence type="ECO:0000256" key="3">
    <source>
        <dbReference type="ARBA" id="ARBA00022475"/>
    </source>
</evidence>
<evidence type="ECO:0000256" key="5">
    <source>
        <dbReference type="ARBA" id="ARBA00022553"/>
    </source>
</evidence>
<evidence type="ECO:0000256" key="4">
    <source>
        <dbReference type="ARBA" id="ARBA00022519"/>
    </source>
</evidence>
<dbReference type="AlphaFoldDB" id="A0A1X0WIK9"/>
<dbReference type="InterPro" id="IPR004358">
    <property type="entry name" value="Sig_transdc_His_kin-like_C"/>
</dbReference>
<dbReference type="SMART" id="SM00304">
    <property type="entry name" value="HAMP"/>
    <property type="match status" value="1"/>
</dbReference>
<comment type="catalytic activity">
    <reaction evidence="1 14">
        <text>ATP + protein L-histidine = ADP + protein N-phospho-L-histidine.</text>
        <dbReference type="EC" id="2.7.13.3"/>
    </reaction>
</comment>
<dbReference type="SUPFAM" id="SSF158472">
    <property type="entry name" value="HAMP domain-like"/>
    <property type="match status" value="1"/>
</dbReference>
<dbReference type="EC" id="2.7.13.3" evidence="14"/>
<dbReference type="Pfam" id="PF00672">
    <property type="entry name" value="HAMP"/>
    <property type="match status" value="1"/>
</dbReference>
<keyword evidence="6 14" id="KW-0808">Transferase</keyword>